<evidence type="ECO:0000259" key="7">
    <source>
        <dbReference type="Pfam" id="PF11784"/>
    </source>
</evidence>
<evidence type="ECO:0000259" key="10">
    <source>
        <dbReference type="Pfam" id="PF18741"/>
    </source>
</evidence>
<dbReference type="InterPro" id="IPR041677">
    <property type="entry name" value="DNA2/NAM7_AAA_11"/>
</dbReference>
<keyword evidence="4" id="KW-0347">Helicase</keyword>
<feature type="domain" description="DNA2/NAM7 helicase-like C-terminal" evidence="9">
    <location>
        <begin position="1283"/>
        <end position="1464"/>
    </location>
</feature>
<dbReference type="Pfam" id="PF13195">
    <property type="entry name" value="DUF4011"/>
    <property type="match status" value="1"/>
</dbReference>
<evidence type="ECO:0008006" key="13">
    <source>
        <dbReference type="Google" id="ProtNLM"/>
    </source>
</evidence>
<comment type="similarity">
    <text evidence="1">Belongs to the DNA2/NAM7 helicase family.</text>
</comment>
<dbReference type="Proteomes" id="UP000000322">
    <property type="component" value="Chromosome"/>
</dbReference>
<dbReference type="RefSeq" id="WP_012867387.1">
    <property type="nucleotide sequence ID" value="NC_013521.1"/>
</dbReference>
<dbReference type="InterPro" id="IPR047187">
    <property type="entry name" value="SF1_C_Upf1"/>
</dbReference>
<dbReference type="eggNOG" id="COG1198">
    <property type="taxonomic scope" value="Bacteria"/>
</dbReference>
<dbReference type="InterPro" id="IPR041679">
    <property type="entry name" value="DNA2/NAM7-like_C"/>
</dbReference>
<dbReference type="HOGENOM" id="CLU_000788_3_0_11"/>
<dbReference type="PANTHER" id="PTHR43788">
    <property type="entry name" value="DNA2/NAM7 HELICASE FAMILY MEMBER"/>
    <property type="match status" value="1"/>
</dbReference>
<evidence type="ECO:0000256" key="6">
    <source>
        <dbReference type="SAM" id="MobiDB-lite"/>
    </source>
</evidence>
<feature type="domain" description="DUF3320" evidence="7">
    <location>
        <begin position="1658"/>
        <end position="1707"/>
    </location>
</feature>
<dbReference type="FunFam" id="3.40.50.300:FF:002063">
    <property type="entry name" value="DNA helicase related protein"/>
    <property type="match status" value="1"/>
</dbReference>
<gene>
    <name evidence="11" type="ordered locus">Sked_24040</name>
</gene>
<evidence type="ECO:0000259" key="8">
    <source>
        <dbReference type="Pfam" id="PF13086"/>
    </source>
</evidence>
<dbReference type="InterPro" id="IPR021754">
    <property type="entry name" value="DUF3320"/>
</dbReference>
<sequence>MTATTDLSTTAGERLAKQLDRWRRELITLDRRQRLLYFKHTKSASLEIEMTDPSHLTDLVSEGPVLIRPRPEQSTELVGHADDSAAGRNDDSSLHVVGKTESELRSSLRRLDQVSQQTFADRGTWTLYLTVGILEWEDPQDRKPVLSPLLLLPVVLGRNGADQPYTVRRTHDEALVNPVLRFKLEEDFGVALPEVDPDDFEADDLLLDIQKVVAQHGWTVHDRSVLTSFSFHKEAIYKDLQENEQAIGESGLVQVLALGPDAPSAGTFGFAPPDDATLDDSTPPETLHNILDADGSQRKCIIAALDGKSFVMDGPPGTGKSQTIANMIAELMANGRSVLFVSEKIAALDVVRNRLAQVSLDSFVLELHSAATTRKHFSQVLGTALQNRVKAPPALSAADLNALATTRGRLSGYAAAMNELRPTFNRSIHWALGQISPLDRLAHLRAPADRRWSQLSDKRLAEIEEHAGALGRSWDPVTLGDRFMWRDVRVASGTADPARLRREVVGAHDAAGQLASLCEAVDHDLQVRLGRTSEAAGIRGSLLSVLEARPASADQAHLTARDLDGVSRRATVLREACSEHRAVIQELLSTIGTGWIQLEPDGLEQLAGITTPHDLWTVPSDLTASALAEAVDIAENLPLVIAEVLQDGRRLAAAFGVEPASLSLRRTEDLAALADLTMESALPESNWLNPVLAHAIEESQRVLTGLVSIVVANRDRMASTFTPEVLELDLVGLKTRFAGPNTGFGRFSSQARADRKTLRGVSVRGKVDKVLLSSLDDAVAWQQSASQLDRGEGEHGARLGSYYQRTDTDFERLGRALGVAQRAVQLAGDDLDPTVLGRQLSTERVADPSIPSTARRLRSSQSSFAEGARRAFGDAAASRLSELPLTAVADLLVDLTSRLRPRLTLLQEIAAVAGANLTVASACTALERAGAASDAEAEVLNSYADDRLDLGAAYTGLDTDWDALESALEWAEKVRALVGTSVSPASADRFFSPTLASTDLAPTLTRWVTARDRLVSSFAPSRGTDLLADLDSDLDEASMLLDDMVKTSTTEIDTWLRFTESVDWLENNELRELVDEMAREKTPSDQVALVVRRAVIEAWVDAVSAEDRRLSDYRPDDRDALVSRFRELDERLVSQSNGAVIAACNQRRPVSDSSRGAQVIRRQAELKSRHKAIRQVLTEAGDVAIALKPCFMMSPLAVSQYLPSDMRFDVVIFDEASQVLPSDAINCIYRARQLIVAGDQKQLPPTSFFASAASEEEDDDEALADFSSVLDLCKGSGGLPSLPLSWHYRSDHEDLIAFSNYRFYRGELFTFPSAQRTGADVGVESFVVDGTYRRGTTRDNPVEAAAIADRVILHATQHPELSVGVVTFSGAQEDAILAELERRSVDHPEVSRLLSSHDRLDGFFVKSLENVQGDERDIILFSIGYGPDEAGKMTNNFGPLNKEGGWKRLNVAITRARRRVEVISSFRPGAIQSSNDSVVALARYLDFADRGVQALALESAESLGEPESPFEEDVIREIQAMGYDVVPQVGTAGYRIDIGVVHPTEPGRFILAVECDGAAYHSSKVARDRDRLREGVLTRLGWTVFRIWGLSWARDRRTQVERLRRALAEATDAREAPRPVLLARDVVQVEIETVDLSAPPAWAVAYEPADVWPSYEHDQWHEPEARPALRRATEDFLSVEAPVHRDLLDAALRQVMDIGRIGARIRSNIDAALDAARVDGARVSTDGAGFIRVSGAELPSPRVPGAVGQARKIRHVPPEELDLAVVGLVQDAIAIEGDDLRRAVSQLFGWNLTGEAVSAIESATSRVVHRGDVLLAGRSYRKP</sequence>
<keyword evidence="5" id="KW-0067">ATP-binding</keyword>
<dbReference type="Gene3D" id="3.40.960.10">
    <property type="entry name" value="VSR Endonuclease"/>
    <property type="match status" value="1"/>
</dbReference>
<dbReference type="Pfam" id="PF11784">
    <property type="entry name" value="DUF3320"/>
    <property type="match status" value="1"/>
</dbReference>
<dbReference type="Pfam" id="PF13087">
    <property type="entry name" value="AAA_12"/>
    <property type="match status" value="1"/>
</dbReference>
<evidence type="ECO:0000256" key="4">
    <source>
        <dbReference type="ARBA" id="ARBA00022806"/>
    </source>
</evidence>
<name>D1BJC4_SANKS</name>
<dbReference type="GO" id="GO:0043139">
    <property type="term" value="F:5'-3' DNA helicase activity"/>
    <property type="evidence" value="ECO:0007669"/>
    <property type="project" value="TreeGrafter"/>
</dbReference>
<dbReference type="EMBL" id="CP001819">
    <property type="protein sequence ID" value="ACZ22318.1"/>
    <property type="molecule type" value="Genomic_DNA"/>
</dbReference>
<accession>D1BJC4</accession>
<keyword evidence="2" id="KW-0547">Nucleotide-binding</keyword>
<dbReference type="InterPro" id="IPR011335">
    <property type="entry name" value="Restrct_endonuc-II-like"/>
</dbReference>
<evidence type="ECO:0000256" key="5">
    <source>
        <dbReference type="ARBA" id="ARBA00022840"/>
    </source>
</evidence>
<protein>
    <recommendedName>
        <fullName evidence="13">AAA domain-containing protein</fullName>
    </recommendedName>
</protein>
<evidence type="ECO:0000313" key="12">
    <source>
        <dbReference type="Proteomes" id="UP000000322"/>
    </source>
</evidence>
<feature type="domain" description="DNA2/NAM7 helicase helicase" evidence="8">
    <location>
        <begin position="1203"/>
        <end position="1247"/>
    </location>
</feature>
<dbReference type="InterPro" id="IPR050534">
    <property type="entry name" value="Coronavir_polyprotein_1ab"/>
</dbReference>
<keyword evidence="12" id="KW-1185">Reference proteome</keyword>
<evidence type="ECO:0000256" key="2">
    <source>
        <dbReference type="ARBA" id="ARBA00022741"/>
    </source>
</evidence>
<dbReference type="GO" id="GO:0005524">
    <property type="term" value="F:ATP binding"/>
    <property type="evidence" value="ECO:0007669"/>
    <property type="project" value="UniProtKB-KW"/>
</dbReference>
<dbReference type="Gene3D" id="3.40.50.300">
    <property type="entry name" value="P-loop containing nucleotide triphosphate hydrolases"/>
    <property type="match status" value="3"/>
</dbReference>
<evidence type="ECO:0000259" key="9">
    <source>
        <dbReference type="Pfam" id="PF13087"/>
    </source>
</evidence>
<feature type="domain" description="DNA2/NAM7 helicase helicase" evidence="8">
    <location>
        <begin position="294"/>
        <end position="360"/>
    </location>
</feature>
<keyword evidence="3" id="KW-0378">Hydrolase</keyword>
<feature type="region of interest" description="Disordered" evidence="6">
    <location>
        <begin position="73"/>
        <end position="93"/>
    </location>
</feature>
<reference evidence="11 12" key="1">
    <citation type="journal article" date="2009" name="Stand. Genomic Sci.">
        <title>Complete genome sequence of Sanguibacter keddieii type strain (ST-74).</title>
        <authorList>
            <person name="Ivanova N."/>
            <person name="Sikorski J."/>
            <person name="Sims D."/>
            <person name="Brettin T."/>
            <person name="Detter J.C."/>
            <person name="Han C."/>
            <person name="Lapidus A."/>
            <person name="Copeland A."/>
            <person name="Glavina Del Rio T."/>
            <person name="Nolan M."/>
            <person name="Chen F."/>
            <person name="Lucas S."/>
            <person name="Tice H."/>
            <person name="Cheng J.F."/>
            <person name="Bruce D."/>
            <person name="Goodwin L."/>
            <person name="Pitluck S."/>
            <person name="Pati A."/>
            <person name="Mavromatis K."/>
            <person name="Chen A."/>
            <person name="Palaniappan K."/>
            <person name="D'haeseleer P."/>
            <person name="Chain P."/>
            <person name="Bristow J."/>
            <person name="Eisen J.A."/>
            <person name="Markowitz V."/>
            <person name="Hugenholtz P."/>
            <person name="Goker M."/>
            <person name="Pukall R."/>
            <person name="Klenk H.P."/>
            <person name="Kyrpides N.C."/>
        </authorList>
    </citation>
    <scope>NUCLEOTIDE SEQUENCE [LARGE SCALE GENOMIC DNA]</scope>
    <source>
        <strain evidence="12">ATCC 51767 / DSM 10542 / NCFB 3025 / ST-74</strain>
    </source>
</reference>
<dbReference type="GO" id="GO:0016787">
    <property type="term" value="F:hydrolase activity"/>
    <property type="evidence" value="ECO:0007669"/>
    <property type="project" value="UniProtKB-KW"/>
</dbReference>
<dbReference type="InterPro" id="IPR027417">
    <property type="entry name" value="P-loop_NTPase"/>
</dbReference>
<dbReference type="SUPFAM" id="SSF52540">
    <property type="entry name" value="P-loop containing nucleoside triphosphate hydrolases"/>
    <property type="match status" value="2"/>
</dbReference>
<feature type="domain" description="Restriction endonuclease type II-like" evidence="10">
    <location>
        <begin position="1510"/>
        <end position="1607"/>
    </location>
</feature>
<proteinExistence type="inferred from homology"/>
<dbReference type="eggNOG" id="COG1112">
    <property type="taxonomic scope" value="Bacteria"/>
</dbReference>
<dbReference type="PANTHER" id="PTHR43788:SF8">
    <property type="entry name" value="DNA-BINDING PROTEIN SMUBP-2"/>
    <property type="match status" value="1"/>
</dbReference>
<dbReference type="Pfam" id="PF18741">
    <property type="entry name" value="MTES_1575"/>
    <property type="match status" value="1"/>
</dbReference>
<dbReference type="InterPro" id="IPR025103">
    <property type="entry name" value="DUF4011"/>
</dbReference>
<dbReference type="Pfam" id="PF13086">
    <property type="entry name" value="AAA_11"/>
    <property type="match status" value="2"/>
</dbReference>
<dbReference type="CDD" id="cd18808">
    <property type="entry name" value="SF1_C_Upf1"/>
    <property type="match status" value="1"/>
</dbReference>
<evidence type="ECO:0000313" key="11">
    <source>
        <dbReference type="EMBL" id="ACZ22318.1"/>
    </source>
</evidence>
<organism evidence="11 12">
    <name type="scientific">Sanguibacter keddieii (strain ATCC 51767 / DSM 10542 / NCFB 3025 / ST-74)</name>
    <dbReference type="NCBI Taxonomy" id="446469"/>
    <lineage>
        <taxon>Bacteria</taxon>
        <taxon>Bacillati</taxon>
        <taxon>Actinomycetota</taxon>
        <taxon>Actinomycetes</taxon>
        <taxon>Micrococcales</taxon>
        <taxon>Sanguibacteraceae</taxon>
        <taxon>Sanguibacter</taxon>
    </lineage>
</organism>
<dbReference type="SUPFAM" id="SSF52980">
    <property type="entry name" value="Restriction endonuclease-like"/>
    <property type="match status" value="1"/>
</dbReference>
<dbReference type="InterPro" id="IPR049468">
    <property type="entry name" value="Restrct_endonuc-II-like_dom"/>
</dbReference>
<dbReference type="KEGG" id="ske:Sked_24040"/>
<evidence type="ECO:0000256" key="3">
    <source>
        <dbReference type="ARBA" id="ARBA00022801"/>
    </source>
</evidence>
<dbReference type="FunFam" id="3.40.960.10:FF:000002">
    <property type="entry name" value="DNA helicase related protein"/>
    <property type="match status" value="1"/>
</dbReference>
<dbReference type="STRING" id="446469.Sked_24040"/>
<evidence type="ECO:0000256" key="1">
    <source>
        <dbReference type="ARBA" id="ARBA00007913"/>
    </source>
</evidence>